<keyword evidence="7" id="KW-0998">Cell outer membrane</keyword>
<dbReference type="AlphaFoldDB" id="H1YHY4"/>
<keyword evidence="5" id="KW-0812">Transmembrane</keyword>
<comment type="similarity">
    <text evidence="2">Belongs to the outer membrane factor (OMF) (TC 1.B.17) family.</text>
</comment>
<dbReference type="Gene3D" id="1.20.1600.10">
    <property type="entry name" value="Outer membrane efflux proteins (OEP)"/>
    <property type="match status" value="1"/>
</dbReference>
<dbReference type="GO" id="GO:0015288">
    <property type="term" value="F:porin activity"/>
    <property type="evidence" value="ECO:0007669"/>
    <property type="project" value="TreeGrafter"/>
</dbReference>
<organism evidence="9 10">
    <name type="scientific">Mucilaginibacter paludis DSM 18603</name>
    <dbReference type="NCBI Taxonomy" id="714943"/>
    <lineage>
        <taxon>Bacteria</taxon>
        <taxon>Pseudomonadati</taxon>
        <taxon>Bacteroidota</taxon>
        <taxon>Sphingobacteriia</taxon>
        <taxon>Sphingobacteriales</taxon>
        <taxon>Sphingobacteriaceae</taxon>
        <taxon>Mucilaginibacter</taxon>
    </lineage>
</organism>
<gene>
    <name evidence="9" type="ORF">Mucpa_1372</name>
</gene>
<keyword evidence="10" id="KW-1185">Reference proteome</keyword>
<accession>H1YHY4</accession>
<evidence type="ECO:0000256" key="1">
    <source>
        <dbReference type="ARBA" id="ARBA00004442"/>
    </source>
</evidence>
<evidence type="ECO:0000256" key="2">
    <source>
        <dbReference type="ARBA" id="ARBA00007613"/>
    </source>
</evidence>
<dbReference type="RefSeq" id="WP_008505304.1">
    <property type="nucleotide sequence ID" value="NZ_CM001403.1"/>
</dbReference>
<feature type="coiled-coil region" evidence="8">
    <location>
        <begin position="355"/>
        <end position="400"/>
    </location>
</feature>
<protein>
    <submittedName>
        <fullName evidence="9">Outer membrane efflux protein</fullName>
    </submittedName>
</protein>
<dbReference type="GO" id="GO:0009279">
    <property type="term" value="C:cell outer membrane"/>
    <property type="evidence" value="ECO:0007669"/>
    <property type="project" value="UniProtKB-SubCell"/>
</dbReference>
<dbReference type="Pfam" id="PF02321">
    <property type="entry name" value="OEP"/>
    <property type="match status" value="2"/>
</dbReference>
<evidence type="ECO:0000256" key="6">
    <source>
        <dbReference type="ARBA" id="ARBA00023136"/>
    </source>
</evidence>
<dbReference type="Proteomes" id="UP000002774">
    <property type="component" value="Chromosome"/>
</dbReference>
<reference evidence="9" key="1">
    <citation type="submission" date="2011-09" db="EMBL/GenBank/DDBJ databases">
        <title>The permanent draft genome of Mucilaginibacter paludis DSM 18603.</title>
        <authorList>
            <consortium name="US DOE Joint Genome Institute (JGI-PGF)"/>
            <person name="Lucas S."/>
            <person name="Han J."/>
            <person name="Lapidus A."/>
            <person name="Bruce D."/>
            <person name="Goodwin L."/>
            <person name="Pitluck S."/>
            <person name="Peters L."/>
            <person name="Kyrpides N."/>
            <person name="Mavromatis K."/>
            <person name="Ivanova N."/>
            <person name="Mikhailova N."/>
            <person name="Held B."/>
            <person name="Detter J.C."/>
            <person name="Tapia R."/>
            <person name="Han C."/>
            <person name="Land M."/>
            <person name="Hauser L."/>
            <person name="Markowitz V."/>
            <person name="Cheng J.-F."/>
            <person name="Hugenholtz P."/>
            <person name="Woyke T."/>
            <person name="Wu D."/>
            <person name="Tindall B."/>
            <person name="Brambilla E."/>
            <person name="Klenk H.-P."/>
            <person name="Eisen J.A."/>
        </authorList>
    </citation>
    <scope>NUCLEOTIDE SEQUENCE [LARGE SCALE GENOMIC DNA]</scope>
    <source>
        <strain evidence="9">DSM 18603</strain>
    </source>
</reference>
<evidence type="ECO:0000313" key="9">
    <source>
        <dbReference type="EMBL" id="EHQ25532.1"/>
    </source>
</evidence>
<evidence type="ECO:0000256" key="4">
    <source>
        <dbReference type="ARBA" id="ARBA00022452"/>
    </source>
</evidence>
<dbReference type="PANTHER" id="PTHR30026:SF20">
    <property type="entry name" value="OUTER MEMBRANE PROTEIN TOLC"/>
    <property type="match status" value="1"/>
</dbReference>
<comment type="subcellular location">
    <subcellularLocation>
        <location evidence="1">Cell outer membrane</location>
    </subcellularLocation>
</comment>
<dbReference type="STRING" id="714943.Mucpa_1372"/>
<evidence type="ECO:0000256" key="3">
    <source>
        <dbReference type="ARBA" id="ARBA00022448"/>
    </source>
</evidence>
<sequence length="463" mass="52694">MSHNFSIKDLLFDHMSYCIKLFSITIYLLLIENLSAFSQVKLSLKQAINIALTDNLQVKQSQVTESIANQNFRQSKFNILPTLNANINESLNFGRSLDYTTYSYVTQKTNLANESITTSVTLFQGLQKINQIAANRLLFQSDKSATQKVKNDLMLEVINNYITILSSQDQLTAAQQQLDLAKQQLDVSTKIFNAGKKMASDVSVAKSQVAKAELNITTIQNQLNNSVVNFKQLLNLSPETKINLSEPKNDEVQFQEKATLDIYNKALHVLPETNKALYARLYAEKQVMIQKGAYYPSIVLSSGIASNYSHILGMDSMFFTPQSRFLTQFKINLTEYVQVSLSIPIFNNFSTRINVKKAKLDLESARLDEETTKNEIYKVVNQANEDLTAAKKTYEYSKEEYNATLDTYNTMYKRYLTGLSNPIDVNQAQNEMNSAQFDLIHAKYDLLLKSEIIDFYQGRSMDY</sequence>
<evidence type="ECO:0000313" key="10">
    <source>
        <dbReference type="Proteomes" id="UP000002774"/>
    </source>
</evidence>
<dbReference type="PANTHER" id="PTHR30026">
    <property type="entry name" value="OUTER MEMBRANE PROTEIN TOLC"/>
    <property type="match status" value="1"/>
</dbReference>
<keyword evidence="8" id="KW-0175">Coiled coil</keyword>
<dbReference type="SUPFAM" id="SSF56954">
    <property type="entry name" value="Outer membrane efflux proteins (OEP)"/>
    <property type="match status" value="1"/>
</dbReference>
<dbReference type="GO" id="GO:1990281">
    <property type="term" value="C:efflux pump complex"/>
    <property type="evidence" value="ECO:0007669"/>
    <property type="project" value="TreeGrafter"/>
</dbReference>
<evidence type="ECO:0000256" key="7">
    <source>
        <dbReference type="ARBA" id="ARBA00023237"/>
    </source>
</evidence>
<dbReference type="GO" id="GO:0015562">
    <property type="term" value="F:efflux transmembrane transporter activity"/>
    <property type="evidence" value="ECO:0007669"/>
    <property type="project" value="InterPro"/>
</dbReference>
<dbReference type="HOGENOM" id="CLU_012817_11_0_10"/>
<evidence type="ECO:0000256" key="8">
    <source>
        <dbReference type="SAM" id="Coils"/>
    </source>
</evidence>
<dbReference type="eggNOG" id="COG1538">
    <property type="taxonomic scope" value="Bacteria"/>
</dbReference>
<keyword evidence="6" id="KW-0472">Membrane</keyword>
<evidence type="ECO:0000256" key="5">
    <source>
        <dbReference type="ARBA" id="ARBA00022692"/>
    </source>
</evidence>
<dbReference type="OrthoDB" id="9811587at2"/>
<dbReference type="InterPro" id="IPR003423">
    <property type="entry name" value="OMP_efflux"/>
</dbReference>
<keyword evidence="4" id="KW-1134">Transmembrane beta strand</keyword>
<name>H1YHY4_9SPHI</name>
<keyword evidence="3" id="KW-0813">Transport</keyword>
<dbReference type="EMBL" id="CM001403">
    <property type="protein sequence ID" value="EHQ25532.1"/>
    <property type="molecule type" value="Genomic_DNA"/>
</dbReference>
<dbReference type="InterPro" id="IPR051906">
    <property type="entry name" value="TolC-like"/>
</dbReference>
<proteinExistence type="inferred from homology"/>